<organism evidence="11 12">
    <name type="scientific">Panaeolus cyanescens</name>
    <dbReference type="NCBI Taxonomy" id="181874"/>
    <lineage>
        <taxon>Eukaryota</taxon>
        <taxon>Fungi</taxon>
        <taxon>Dikarya</taxon>
        <taxon>Basidiomycota</taxon>
        <taxon>Agaricomycotina</taxon>
        <taxon>Agaricomycetes</taxon>
        <taxon>Agaricomycetidae</taxon>
        <taxon>Agaricales</taxon>
        <taxon>Agaricineae</taxon>
        <taxon>Galeropsidaceae</taxon>
        <taxon>Panaeolus</taxon>
    </lineage>
</organism>
<keyword evidence="12" id="KW-1185">Reference proteome</keyword>
<dbReference type="OrthoDB" id="2789670at2759"/>
<evidence type="ECO:0000256" key="6">
    <source>
        <dbReference type="ARBA" id="ARBA00023002"/>
    </source>
</evidence>
<comment type="pathway">
    <text evidence="2">Secondary metabolite biosynthesis.</text>
</comment>
<dbReference type="PANTHER" id="PTHR46300">
    <property type="entry name" value="P450, PUTATIVE (EUROFUNG)-RELATED-RELATED"/>
    <property type="match status" value="1"/>
</dbReference>
<evidence type="ECO:0000256" key="5">
    <source>
        <dbReference type="ARBA" id="ARBA00022723"/>
    </source>
</evidence>
<dbReference type="GO" id="GO:0004497">
    <property type="term" value="F:monooxygenase activity"/>
    <property type="evidence" value="ECO:0007669"/>
    <property type="project" value="UniProtKB-KW"/>
</dbReference>
<evidence type="ECO:0000256" key="3">
    <source>
        <dbReference type="ARBA" id="ARBA00010617"/>
    </source>
</evidence>
<evidence type="ECO:0000256" key="7">
    <source>
        <dbReference type="ARBA" id="ARBA00023004"/>
    </source>
</evidence>
<dbReference type="InParanoid" id="A0A409YJV5"/>
<dbReference type="InterPro" id="IPR036396">
    <property type="entry name" value="Cyt_P450_sf"/>
</dbReference>
<dbReference type="PANTHER" id="PTHR46300:SF7">
    <property type="entry name" value="P450, PUTATIVE (EUROFUNG)-RELATED"/>
    <property type="match status" value="1"/>
</dbReference>
<evidence type="ECO:0000256" key="1">
    <source>
        <dbReference type="ARBA" id="ARBA00001971"/>
    </source>
</evidence>
<dbReference type="GO" id="GO:0020037">
    <property type="term" value="F:heme binding"/>
    <property type="evidence" value="ECO:0007669"/>
    <property type="project" value="InterPro"/>
</dbReference>
<dbReference type="AlphaFoldDB" id="A0A409YJV5"/>
<proteinExistence type="inferred from homology"/>
<comment type="caution">
    <text evidence="11">The sequence shown here is derived from an EMBL/GenBank/DDBJ whole genome shotgun (WGS) entry which is preliminary data.</text>
</comment>
<dbReference type="EMBL" id="NHTK01001073">
    <property type="protein sequence ID" value="PPR03343.1"/>
    <property type="molecule type" value="Genomic_DNA"/>
</dbReference>
<evidence type="ECO:0000256" key="9">
    <source>
        <dbReference type="PIRSR" id="PIRSR602401-1"/>
    </source>
</evidence>
<dbReference type="GO" id="GO:0016705">
    <property type="term" value="F:oxidoreductase activity, acting on paired donors, with incorporation or reduction of molecular oxygen"/>
    <property type="evidence" value="ECO:0007669"/>
    <property type="project" value="InterPro"/>
</dbReference>
<keyword evidence="8 10" id="KW-0503">Monooxygenase</keyword>
<evidence type="ECO:0008006" key="13">
    <source>
        <dbReference type="Google" id="ProtNLM"/>
    </source>
</evidence>
<dbReference type="InterPro" id="IPR050364">
    <property type="entry name" value="Cytochrome_P450_fung"/>
</dbReference>
<evidence type="ECO:0000313" key="12">
    <source>
        <dbReference type="Proteomes" id="UP000284842"/>
    </source>
</evidence>
<sequence>MALDALALTGLAYTAYVYATRRSRRHPYPPGPKGLPIIGNILDMPKEREWEVYHQMCKELDTDILHLCVAGTHIVVLDTYEVASDLLEKRSTIYSGRPRLPMVVELMGWDYNFGFMDYGDRWRAHRRLMHNSFHPTAALKFRPHELEASRVLVKRIYEEPDDLLESLRIFSGEIIMSSTYGLSISSKSSKYINLSREAIDPVVPALVPGTYLVDVIPALKYVPDWFPGAKFKRIARENRKMAMKVREVPFADTKSEIATGVARLSFCRTSLEMARTLEAEQMLEREELIKNVAGTLYGAGADSTMATVGTCILALLNHPEVLRKAHEELDRVLKQGALPDFEDMENLPYITAIVKESMRWRDTAPLGLPHVSQVDDVYKGYRIPKGSIVIPNAWAMLHDEDIYADPLSFKPERFLKRVETKDGIRYELDKSVRDPSFAIWGFGRRICPGRYMAASAIWMAVASLLAAFDFTQFEDGSPDLNHPYMPGGLRVPKPFKCKIRPRSPEIERSIQSIDADLGIL</sequence>
<evidence type="ECO:0000256" key="4">
    <source>
        <dbReference type="ARBA" id="ARBA00022617"/>
    </source>
</evidence>
<dbReference type="InterPro" id="IPR001128">
    <property type="entry name" value="Cyt_P450"/>
</dbReference>
<gene>
    <name evidence="11" type="ORF">CVT24_012583</name>
</gene>
<feature type="binding site" description="axial binding residue" evidence="9">
    <location>
        <position position="447"/>
    </location>
    <ligand>
        <name>heme</name>
        <dbReference type="ChEBI" id="CHEBI:30413"/>
    </ligand>
    <ligandPart>
        <name>Fe</name>
        <dbReference type="ChEBI" id="CHEBI:18248"/>
    </ligandPart>
</feature>
<accession>A0A409YJV5</accession>
<dbReference type="InterPro" id="IPR017972">
    <property type="entry name" value="Cyt_P450_CS"/>
</dbReference>
<dbReference type="CDD" id="cd11065">
    <property type="entry name" value="CYP64-like"/>
    <property type="match status" value="1"/>
</dbReference>
<dbReference type="Pfam" id="PF00067">
    <property type="entry name" value="p450"/>
    <property type="match status" value="1"/>
</dbReference>
<evidence type="ECO:0000256" key="8">
    <source>
        <dbReference type="ARBA" id="ARBA00023033"/>
    </source>
</evidence>
<protein>
    <recommendedName>
        <fullName evidence="13">Cytochrome P450</fullName>
    </recommendedName>
</protein>
<comment type="similarity">
    <text evidence="3 10">Belongs to the cytochrome P450 family.</text>
</comment>
<dbReference type="STRING" id="181874.A0A409YJV5"/>
<evidence type="ECO:0000256" key="10">
    <source>
        <dbReference type="RuleBase" id="RU000461"/>
    </source>
</evidence>
<evidence type="ECO:0000256" key="2">
    <source>
        <dbReference type="ARBA" id="ARBA00005179"/>
    </source>
</evidence>
<comment type="cofactor">
    <cofactor evidence="1 9">
        <name>heme</name>
        <dbReference type="ChEBI" id="CHEBI:30413"/>
    </cofactor>
</comment>
<evidence type="ECO:0000313" key="11">
    <source>
        <dbReference type="EMBL" id="PPR03343.1"/>
    </source>
</evidence>
<dbReference type="InterPro" id="IPR002401">
    <property type="entry name" value="Cyt_P450_E_grp-I"/>
</dbReference>
<reference evidence="11 12" key="1">
    <citation type="journal article" date="2018" name="Evol. Lett.">
        <title>Horizontal gene cluster transfer increased hallucinogenic mushroom diversity.</title>
        <authorList>
            <person name="Reynolds H.T."/>
            <person name="Vijayakumar V."/>
            <person name="Gluck-Thaler E."/>
            <person name="Korotkin H.B."/>
            <person name="Matheny P.B."/>
            <person name="Slot J.C."/>
        </authorList>
    </citation>
    <scope>NUCLEOTIDE SEQUENCE [LARGE SCALE GENOMIC DNA]</scope>
    <source>
        <strain evidence="11 12">2629</strain>
    </source>
</reference>
<keyword evidence="6 10" id="KW-0560">Oxidoreductase</keyword>
<dbReference type="SUPFAM" id="SSF48264">
    <property type="entry name" value="Cytochrome P450"/>
    <property type="match status" value="1"/>
</dbReference>
<dbReference type="PRINTS" id="PR00463">
    <property type="entry name" value="EP450I"/>
</dbReference>
<keyword evidence="4 9" id="KW-0349">Heme</keyword>
<name>A0A409YJV5_9AGAR</name>
<dbReference type="PROSITE" id="PS00086">
    <property type="entry name" value="CYTOCHROME_P450"/>
    <property type="match status" value="1"/>
</dbReference>
<keyword evidence="5 9" id="KW-0479">Metal-binding</keyword>
<dbReference type="GO" id="GO:0005506">
    <property type="term" value="F:iron ion binding"/>
    <property type="evidence" value="ECO:0007669"/>
    <property type="project" value="InterPro"/>
</dbReference>
<dbReference type="Gene3D" id="1.10.630.10">
    <property type="entry name" value="Cytochrome P450"/>
    <property type="match status" value="1"/>
</dbReference>
<keyword evidence="7 9" id="KW-0408">Iron</keyword>
<dbReference type="Proteomes" id="UP000284842">
    <property type="component" value="Unassembled WGS sequence"/>
</dbReference>